<dbReference type="GO" id="GO:0003676">
    <property type="term" value="F:nucleic acid binding"/>
    <property type="evidence" value="ECO:0007669"/>
    <property type="project" value="InterPro"/>
</dbReference>
<dbReference type="GO" id="GO:0008270">
    <property type="term" value="F:zinc ion binding"/>
    <property type="evidence" value="ECO:0007669"/>
    <property type="project" value="UniProtKB-KW"/>
</dbReference>
<feature type="compositionally biased region" description="Polar residues" evidence="2">
    <location>
        <begin position="289"/>
        <end position="310"/>
    </location>
</feature>
<gene>
    <name evidence="4" type="ORF">SPSC_03214</name>
</gene>
<dbReference type="InterPro" id="IPR036691">
    <property type="entry name" value="Endo/exonu/phosph_ase_sf"/>
</dbReference>
<keyword evidence="1" id="KW-0862">Zinc</keyword>
<evidence type="ECO:0000256" key="1">
    <source>
        <dbReference type="PROSITE-ProRule" id="PRU00047"/>
    </source>
</evidence>
<reference evidence="4" key="1">
    <citation type="submission" date="2014-06" db="EMBL/GenBank/DDBJ databases">
        <authorList>
            <person name="Ju J."/>
            <person name="Zhang J."/>
        </authorList>
    </citation>
    <scope>NUCLEOTIDE SEQUENCE</scope>
    <source>
        <strain evidence="4">SscI8</strain>
    </source>
</reference>
<feature type="compositionally biased region" description="Polar residues" evidence="2">
    <location>
        <begin position="414"/>
        <end position="424"/>
    </location>
</feature>
<dbReference type="SUPFAM" id="SSF56219">
    <property type="entry name" value="DNase I-like"/>
    <property type="match status" value="1"/>
</dbReference>
<evidence type="ECO:0000259" key="3">
    <source>
        <dbReference type="PROSITE" id="PS50158"/>
    </source>
</evidence>
<organism evidence="4">
    <name type="scientific">Sporisorium scitamineum</name>
    <dbReference type="NCBI Taxonomy" id="49012"/>
    <lineage>
        <taxon>Eukaryota</taxon>
        <taxon>Fungi</taxon>
        <taxon>Dikarya</taxon>
        <taxon>Basidiomycota</taxon>
        <taxon>Ustilaginomycotina</taxon>
        <taxon>Ustilaginomycetes</taxon>
        <taxon>Ustilaginales</taxon>
        <taxon>Ustilaginaceae</taxon>
        <taxon>Sporisorium</taxon>
    </lineage>
</organism>
<keyword evidence="1" id="KW-0479">Metal-binding</keyword>
<keyword evidence="1" id="KW-0863">Zinc-finger</keyword>
<accession>A0A127Z6S4</accession>
<feature type="domain" description="CCHC-type" evidence="3">
    <location>
        <begin position="226"/>
        <end position="241"/>
    </location>
</feature>
<dbReference type="AlphaFoldDB" id="A0A127Z6S4"/>
<evidence type="ECO:0000313" key="4">
    <source>
        <dbReference type="EMBL" id="CDS82395.1"/>
    </source>
</evidence>
<sequence>MLNNTTNVVDPIEEGQLIIQAGPKKPTERGVFIAKWTDKLSTTWSEIANALDAKGAVIGPNVVRFTLPKITTKQRPQAKNDLMIAFIRSFPGKRVATVRLPEGKRGDTRYIDVETPIDNVKAPDIVDKAISDNWQACTKTLALTVPENLLDFRIRDVWELQTLPLLPDDLFSEQEMDSLWTFNSDIAALFELQMARFTTVLDIRNCQALTGKFKRHPIDECPKFVCNRCNKSGHFEDKCKQKDNDFNAFPPSEHTMHQASSTAVWVPGEARRAAIESSAPATPPSITPDQSVTSTLASDQVQTSTANQVTPIPANGSVAATTPPSPPPLSAATNQQLVFNTSAIDLAGSDPENFLIIPSALPLRRRTPYLPSHHISSFCSHPPHPQNSLRSISVPTFPTIDQLRHVFVPLSMEQESSSPLQATSPPLPAPPESGTASSLADEHTAPQTPPASSSQADVIQSGPFLPNIASWNVHHLDVATIQRMRELTHRFDIKIWLLQDWKPLWSASKDISVFLDEGQRAFLGDRTAIICNIPSWKVDNIVHTQFSTSIRLRFSDDNDPITLVSVYLPSSLAGRADLA</sequence>
<evidence type="ECO:0000256" key="2">
    <source>
        <dbReference type="SAM" id="MobiDB-lite"/>
    </source>
</evidence>
<dbReference type="PROSITE" id="PS50158">
    <property type="entry name" value="ZF_CCHC"/>
    <property type="match status" value="1"/>
</dbReference>
<feature type="region of interest" description="Disordered" evidence="2">
    <location>
        <begin position="414"/>
        <end position="457"/>
    </location>
</feature>
<name>A0A127Z6S4_9BASI</name>
<dbReference type="EMBL" id="LK056665">
    <property type="protein sequence ID" value="CDS82395.1"/>
    <property type="molecule type" value="Genomic_DNA"/>
</dbReference>
<protein>
    <recommendedName>
        <fullName evidence="3">CCHC-type domain-containing protein</fullName>
    </recommendedName>
</protein>
<feature type="region of interest" description="Disordered" evidence="2">
    <location>
        <begin position="271"/>
        <end position="332"/>
    </location>
</feature>
<proteinExistence type="predicted"/>
<dbReference type="InterPro" id="IPR001878">
    <property type="entry name" value="Znf_CCHC"/>
</dbReference>
<dbReference type="OrthoDB" id="2556218at2759"/>